<feature type="signal peptide" evidence="3">
    <location>
        <begin position="1"/>
        <end position="20"/>
    </location>
</feature>
<dbReference type="Proteomes" id="UP001320876">
    <property type="component" value="Unassembled WGS sequence"/>
</dbReference>
<dbReference type="SUPFAM" id="SSF50156">
    <property type="entry name" value="PDZ domain-like"/>
    <property type="match status" value="1"/>
</dbReference>
<evidence type="ECO:0000256" key="3">
    <source>
        <dbReference type="SAM" id="SignalP"/>
    </source>
</evidence>
<keyword evidence="6" id="KW-1185">Reference proteome</keyword>
<evidence type="ECO:0000256" key="2">
    <source>
        <dbReference type="SAM" id="MobiDB-lite"/>
    </source>
</evidence>
<proteinExistence type="predicted"/>
<gene>
    <name evidence="5" type="ORF">OKA05_02800</name>
</gene>
<dbReference type="RefSeq" id="WP_264485573.1">
    <property type="nucleotide sequence ID" value="NZ_JAPDDT010000001.1"/>
</dbReference>
<dbReference type="InterPro" id="IPR001478">
    <property type="entry name" value="PDZ"/>
</dbReference>
<feature type="region of interest" description="Disordered" evidence="2">
    <location>
        <begin position="173"/>
        <end position="200"/>
    </location>
</feature>
<name>A0ABT3GCX3_9BACT</name>
<dbReference type="InterPro" id="IPR036034">
    <property type="entry name" value="PDZ_sf"/>
</dbReference>
<feature type="domain" description="PDZ" evidence="4">
    <location>
        <begin position="110"/>
        <end position="179"/>
    </location>
</feature>
<accession>A0ABT3GCX3</accession>
<dbReference type="Gene3D" id="2.30.42.10">
    <property type="match status" value="1"/>
</dbReference>
<feature type="coiled-coil region" evidence="1">
    <location>
        <begin position="203"/>
        <end position="233"/>
    </location>
</feature>
<evidence type="ECO:0000256" key="1">
    <source>
        <dbReference type="SAM" id="Coils"/>
    </source>
</evidence>
<feature type="compositionally biased region" description="Basic and acidic residues" evidence="2">
    <location>
        <begin position="67"/>
        <end position="83"/>
    </location>
</feature>
<dbReference type="Pfam" id="PF13180">
    <property type="entry name" value="PDZ_2"/>
    <property type="match status" value="1"/>
</dbReference>
<evidence type="ECO:0000313" key="6">
    <source>
        <dbReference type="Proteomes" id="UP001320876"/>
    </source>
</evidence>
<comment type="caution">
    <text evidence="5">The sequence shown here is derived from an EMBL/GenBank/DDBJ whole genome shotgun (WGS) entry which is preliminary data.</text>
</comment>
<keyword evidence="3" id="KW-0732">Signal</keyword>
<sequence length="239" mass="27041">MKTTLAFLALPFLSVAPLSAQVDPSGPGQDLHELFDKMHREGATEEELRKLLADRSDKALLIEPEAPQEREREHQHPQPDRPAPEAPAWRVGLLVEPLLPFVRDHFGLDRNEGVRVVEVANGSPAHRLGIKVNDIVLSAGDKAISTLEDLRQVVERAGRAGQAFKLSWIHRGERKSAQVRPQGPPPAEAEKGDEGAAKRPAIMHRMEEMARRMERQQREIEELRREIEKLKRESRDDEE</sequence>
<keyword evidence="1" id="KW-0175">Coiled coil</keyword>
<feature type="region of interest" description="Disordered" evidence="2">
    <location>
        <begin position="62"/>
        <end position="85"/>
    </location>
</feature>
<feature type="chain" id="PRO_5045213513" evidence="3">
    <location>
        <begin position="21"/>
        <end position="239"/>
    </location>
</feature>
<evidence type="ECO:0000313" key="5">
    <source>
        <dbReference type="EMBL" id="MCW1921464.1"/>
    </source>
</evidence>
<dbReference type="EMBL" id="JAPDDT010000001">
    <property type="protein sequence ID" value="MCW1921464.1"/>
    <property type="molecule type" value="Genomic_DNA"/>
</dbReference>
<reference evidence="5 6" key="1">
    <citation type="submission" date="2022-10" db="EMBL/GenBank/DDBJ databases">
        <title>Luteolibacter arcticus strain CCTCC AB 2014275, whole genome shotgun sequencing project.</title>
        <authorList>
            <person name="Zhao G."/>
            <person name="Shen L."/>
        </authorList>
    </citation>
    <scope>NUCLEOTIDE SEQUENCE [LARGE SCALE GENOMIC DNA]</scope>
    <source>
        <strain evidence="5 6">CCTCC AB 2014275</strain>
    </source>
</reference>
<organism evidence="5 6">
    <name type="scientific">Luteolibacter arcticus</name>
    <dbReference type="NCBI Taxonomy" id="1581411"/>
    <lineage>
        <taxon>Bacteria</taxon>
        <taxon>Pseudomonadati</taxon>
        <taxon>Verrucomicrobiota</taxon>
        <taxon>Verrucomicrobiia</taxon>
        <taxon>Verrucomicrobiales</taxon>
        <taxon>Verrucomicrobiaceae</taxon>
        <taxon>Luteolibacter</taxon>
    </lineage>
</organism>
<protein>
    <submittedName>
        <fullName evidence="5">PDZ domain-containing protein</fullName>
    </submittedName>
</protein>
<feature type="compositionally biased region" description="Basic and acidic residues" evidence="2">
    <location>
        <begin position="188"/>
        <end position="197"/>
    </location>
</feature>
<evidence type="ECO:0000259" key="4">
    <source>
        <dbReference type="Pfam" id="PF13180"/>
    </source>
</evidence>